<proteinExistence type="predicted"/>
<evidence type="ECO:0000313" key="3">
    <source>
        <dbReference type="Proteomes" id="UP001144612"/>
    </source>
</evidence>
<accession>A0ABT4DBH9</accession>
<keyword evidence="1" id="KW-0812">Transmembrane</keyword>
<keyword evidence="1" id="KW-0472">Membrane</keyword>
<organism evidence="2 3">
    <name type="scientific">Clostridium brassicae</name>
    <dbReference type="NCBI Taxonomy" id="2999072"/>
    <lineage>
        <taxon>Bacteria</taxon>
        <taxon>Bacillati</taxon>
        <taxon>Bacillota</taxon>
        <taxon>Clostridia</taxon>
        <taxon>Eubacteriales</taxon>
        <taxon>Clostridiaceae</taxon>
        <taxon>Clostridium</taxon>
    </lineage>
</organism>
<dbReference type="EMBL" id="JAPQFJ010000015">
    <property type="protein sequence ID" value="MCY6959657.1"/>
    <property type="molecule type" value="Genomic_DNA"/>
</dbReference>
<keyword evidence="1" id="KW-1133">Transmembrane helix</keyword>
<sequence length="234" mass="27429">MKSKKNLFVIIVTFSLSICLIISIGVRLSISKFEYNDIFNLSNTMTYYPYTEIEYSSGSFKDVSSVKDTNSLYKFIVKGKTTSHREVLSGAVLTEITVLDVLKGNIDSKNIYIYEPIAIHNNNNVAMLSTFEGYNFIKDDKTYIFCLNELEKKYYNIYTKGKKNIFMYSTPFYGKFPLKYNSNDFAIIDEKEFTTEPFKIYKNFINYEQIFSSPRAKNKYFEEYNRLIKLAKQK</sequence>
<evidence type="ECO:0000313" key="2">
    <source>
        <dbReference type="EMBL" id="MCY6959657.1"/>
    </source>
</evidence>
<dbReference type="RefSeq" id="WP_268062092.1">
    <property type="nucleotide sequence ID" value="NZ_JAPQFJ010000015.1"/>
</dbReference>
<comment type="caution">
    <text evidence="2">The sequence shown here is derived from an EMBL/GenBank/DDBJ whole genome shotgun (WGS) entry which is preliminary data.</text>
</comment>
<reference evidence="2" key="1">
    <citation type="submission" date="2022-12" db="EMBL/GenBank/DDBJ databases">
        <title>Clostridium sp. nov., isolated from industrial wastewater.</title>
        <authorList>
            <person name="Jiayan W."/>
        </authorList>
    </citation>
    <scope>NUCLEOTIDE SEQUENCE</scope>
    <source>
        <strain evidence="2">ZC22-4</strain>
    </source>
</reference>
<protein>
    <recommendedName>
        <fullName evidence="4">DUF4825 domain-containing protein</fullName>
    </recommendedName>
</protein>
<gene>
    <name evidence="2" type="ORF">OW729_13635</name>
</gene>
<dbReference type="Proteomes" id="UP001144612">
    <property type="component" value="Unassembled WGS sequence"/>
</dbReference>
<evidence type="ECO:0000256" key="1">
    <source>
        <dbReference type="SAM" id="Phobius"/>
    </source>
</evidence>
<feature type="transmembrane region" description="Helical" evidence="1">
    <location>
        <begin position="7"/>
        <end position="30"/>
    </location>
</feature>
<evidence type="ECO:0008006" key="4">
    <source>
        <dbReference type="Google" id="ProtNLM"/>
    </source>
</evidence>
<name>A0ABT4DBH9_9CLOT</name>
<keyword evidence="3" id="KW-1185">Reference proteome</keyword>